<evidence type="ECO:0000313" key="4">
    <source>
        <dbReference type="Proteomes" id="UP000325302"/>
    </source>
</evidence>
<dbReference type="CDD" id="cd06259">
    <property type="entry name" value="YdcF-like"/>
    <property type="match status" value="1"/>
</dbReference>
<feature type="domain" description="DUF218" evidence="2">
    <location>
        <begin position="74"/>
        <end position="237"/>
    </location>
</feature>
<keyword evidence="1" id="KW-0812">Transmembrane</keyword>
<dbReference type="EMBL" id="SMRS01000006">
    <property type="protein sequence ID" value="KAA0874445.1"/>
    <property type="molecule type" value="Genomic_DNA"/>
</dbReference>
<sequence length="246" mass="27534">MSLLKYLFLPPAVQALMLVLALLLLSLGRRISAFLLLLLCAASLWLLGLPLVSHPLQRSLEIYPALNLDSVEAQAIVVLGGGRAFDGAEFGWPDAPSEQTLSRLTYGAFLHRQTGLPLLVSGGRVHNEAQSEAELMQQLLQASFDLPVAWLEDRSRTTYENALYTAQMLKAEEIQTVLLVSQAWHLHRAVPVFEHQGLEVIPAPIQFTTPPPKGWIGWIPTAYHARQSAQAIHEWLGFWVYRLRMR</sequence>
<gene>
    <name evidence="3" type="ORF">E1H14_09240</name>
</gene>
<organism evidence="3 4">
    <name type="scientific">Nitrincola tapanii</name>
    <dbReference type="NCBI Taxonomy" id="1708751"/>
    <lineage>
        <taxon>Bacteria</taxon>
        <taxon>Pseudomonadati</taxon>
        <taxon>Pseudomonadota</taxon>
        <taxon>Gammaproteobacteria</taxon>
        <taxon>Oceanospirillales</taxon>
        <taxon>Oceanospirillaceae</taxon>
        <taxon>Nitrincola</taxon>
    </lineage>
</organism>
<reference evidence="3 4" key="1">
    <citation type="submission" date="2019-03" db="EMBL/GenBank/DDBJ databases">
        <title>Nitrincola sp. nov. isolated from an Indian soda lake.</title>
        <authorList>
            <person name="Joshi A."/>
            <person name="Thite S.V."/>
            <person name="Joseph N."/>
            <person name="Dhotre D."/>
            <person name="Moorthy M."/>
            <person name="Shouche Y.S."/>
        </authorList>
    </citation>
    <scope>NUCLEOTIDE SEQUENCE [LARGE SCALE GENOMIC DNA]</scope>
    <source>
        <strain evidence="3 4">MEB193</strain>
    </source>
</reference>
<evidence type="ECO:0000313" key="3">
    <source>
        <dbReference type="EMBL" id="KAA0874445.1"/>
    </source>
</evidence>
<dbReference type="Gene3D" id="3.40.50.620">
    <property type="entry name" value="HUPs"/>
    <property type="match status" value="1"/>
</dbReference>
<protein>
    <submittedName>
        <fullName evidence="3">YdcF family protein</fullName>
    </submittedName>
</protein>
<dbReference type="InterPro" id="IPR051599">
    <property type="entry name" value="Cell_Envelope_Assoc"/>
</dbReference>
<evidence type="ECO:0000259" key="2">
    <source>
        <dbReference type="Pfam" id="PF02698"/>
    </source>
</evidence>
<keyword evidence="1" id="KW-1133">Transmembrane helix</keyword>
<name>A0A5A9W2W1_9GAMM</name>
<dbReference type="InterPro" id="IPR014729">
    <property type="entry name" value="Rossmann-like_a/b/a_fold"/>
</dbReference>
<feature type="transmembrane region" description="Helical" evidence="1">
    <location>
        <begin position="34"/>
        <end position="52"/>
    </location>
</feature>
<dbReference type="OrthoDB" id="9809813at2"/>
<dbReference type="RefSeq" id="WP_149391178.1">
    <property type="nucleotide sequence ID" value="NZ_SMRS01000006.1"/>
</dbReference>
<accession>A0A5A9W2W1</accession>
<dbReference type="InterPro" id="IPR003848">
    <property type="entry name" value="DUF218"/>
</dbReference>
<keyword evidence="1" id="KW-0472">Membrane</keyword>
<dbReference type="PANTHER" id="PTHR30336">
    <property type="entry name" value="INNER MEMBRANE PROTEIN, PROBABLE PERMEASE"/>
    <property type="match status" value="1"/>
</dbReference>
<dbReference type="GO" id="GO:0005886">
    <property type="term" value="C:plasma membrane"/>
    <property type="evidence" value="ECO:0007669"/>
    <property type="project" value="TreeGrafter"/>
</dbReference>
<dbReference type="Proteomes" id="UP000325302">
    <property type="component" value="Unassembled WGS sequence"/>
</dbReference>
<proteinExistence type="predicted"/>
<evidence type="ECO:0000256" key="1">
    <source>
        <dbReference type="SAM" id="Phobius"/>
    </source>
</evidence>
<dbReference type="GO" id="GO:0043164">
    <property type="term" value="P:Gram-negative-bacterium-type cell wall biogenesis"/>
    <property type="evidence" value="ECO:0007669"/>
    <property type="project" value="TreeGrafter"/>
</dbReference>
<comment type="caution">
    <text evidence="3">The sequence shown here is derived from an EMBL/GenBank/DDBJ whole genome shotgun (WGS) entry which is preliminary data.</text>
</comment>
<dbReference type="AlphaFoldDB" id="A0A5A9W2W1"/>
<dbReference type="Pfam" id="PF02698">
    <property type="entry name" value="DUF218"/>
    <property type="match status" value="1"/>
</dbReference>
<dbReference type="PANTHER" id="PTHR30336:SF4">
    <property type="entry name" value="ENVELOPE BIOGENESIS FACTOR ELYC"/>
    <property type="match status" value="1"/>
</dbReference>
<keyword evidence="4" id="KW-1185">Reference proteome</keyword>
<dbReference type="GO" id="GO:0000270">
    <property type="term" value="P:peptidoglycan metabolic process"/>
    <property type="evidence" value="ECO:0007669"/>
    <property type="project" value="TreeGrafter"/>
</dbReference>
<feature type="transmembrane region" description="Helical" evidence="1">
    <location>
        <begin position="6"/>
        <end position="27"/>
    </location>
</feature>